<feature type="domain" description="Spore protein YkvP/CgeB glycosyl transferase-like" evidence="5">
    <location>
        <begin position="1074"/>
        <end position="1203"/>
    </location>
</feature>
<dbReference type="Pfam" id="PF00535">
    <property type="entry name" value="Glycos_transf_2"/>
    <property type="match status" value="1"/>
</dbReference>
<dbReference type="Pfam" id="PF13524">
    <property type="entry name" value="Glyco_trans_1_2"/>
    <property type="match status" value="2"/>
</dbReference>
<keyword evidence="7" id="KW-1185">Reference proteome</keyword>
<gene>
    <name evidence="6" type="ORF">KL771_23760</name>
</gene>
<proteinExistence type="inferred from homology"/>
<protein>
    <submittedName>
        <fullName evidence="6">Glycosyltransferase</fullName>
        <ecNumber evidence="6">2.4.-.-</ecNumber>
    </submittedName>
</protein>
<dbReference type="Gene3D" id="3.40.50.2000">
    <property type="entry name" value="Glycogen Phosphorylase B"/>
    <property type="match status" value="2"/>
</dbReference>
<dbReference type="Gene3D" id="3.90.550.10">
    <property type="entry name" value="Spore Coat Polysaccharide Biosynthesis Protein SpsA, Chain A"/>
    <property type="match status" value="1"/>
</dbReference>
<dbReference type="EC" id="2.4.-.-" evidence="6"/>
<sequence length="1513" mass="162362">MSQRSLSTSWSDADSVGVEAARSGVRAATIRAMSSWALDDLAAAPSIRGAVEQVTAGGVRGWCLWASDPRSIVDLEISFLGIPLCAARTGVGRPDIGGILGRGTVPVGFEIAWASLWFGDVDTGALVAEVARAPHAPAAVSVRVAAAGRPYLPVLPNADLALTNAEMLAIVRERTAPTGGIDSVDLLTVDAQICWPGKERPITVALTVDGRAVAAEKIAARAPTDGIERIRIPIPADLIDGGIHRIGLLAVAEPPAPVGATIEVRLSVVSEAAWSVRGTLVEGWIVGACDRAVTLDLLADGSVVASVPVTLEAGRPVSFAGMLPHQLTDGQTHRLQVAVSGERVMPLKHVSGGLEVDFRRRIAARVEATTNGSIQGWAFDRLAPEAAVEVELWEGPVLLGRTMTNLIRSDVNKAFDLQGPHGFALSIPARHFDGMVHQLTLRIGGEEISIAPDKRLPKILAPSLIADPALRYAGRVEIVSAQQVSGWAVNRLAPSEPVSVSIFVDGVCEAVVSADQFQKRLQSIAGSGYHIFQYKFPLRLMNNSLRTVEVFISDGHVPLEVILHGKPPGERSSKIEVFFPLIDYFGATVGAPACNDPYPHRLTNIVEGRPNPTPLRPAGSGDPEVSFILLNWNGAPLLDQMLESVATHMAGESIELLIVDHGSTDDSLAVIEKYRAKLDIRLFARGANFSFSASNNYAAARARGRYVFLVNNDLVFPSNCLPTLLSWLEQDPSVGIVGAGLLEPLPKAGGGWRYASHHRGVQFAPFLRAGDDPTFGAIETHDAYSAIGAALEVPAVTGAALLCRREDFLAVGGLDEMYFYGMEDIDLCMRMSRHFGTRIICDLSAIILHNRSFTRTGRLVTGKPNPVLTQSASQNRNTILFSQRFKRRFVQASLASAIESQTLWRNQPLRVTFVVSEVSLEAPAGDFSIALEMAEALRSGSAWEVAFALPETTDVIGTDVLVVMRPDFDLAAVRNGNPGMVSVAWIGDRVDRWQETAHLQGYNLLFCTSSLGVETIARTTGRTAHLLPLAANDERFHPGTSVPHDAADIVFVGSRHDGRSRAAVDLLGEINLTGEVAIYGFGWDRPPQPAGHWRGPRRYDELPEIYASAKIVVDDSRPARQEWGALNAQVFDVLASGSLAVTNCRGGSQDLFGGRLPTFADSAELADLLKRHLDHPAEREALAAALRAEVLEKHTYRHRAETFKSALAALVRDSLRFAIKVAADGADDRDGFETWQMALGLQRALHRAGHFARVDVRPDWGYGQSAGDDVVIVLQGGGAYKPAPSKINILWLTDGPDDLPLAQFDSYDHIFVASANLADRLKYRLGERVSALLPCVDPEVFRPVEAEPETVADVAFVGGCSGGRPAIVDAALQAGIAVRAFGPGWDGQVPAGSACGMSLAAEARRACYSGAGIVLHQHSASMRREGIVSTWLMEAGACGAAVISDDLAGLSEIFGDAVAICNGAEDLEAKTRALLADGDRRRAMGADLRRIIVERHTADQRVQDILKVVESFR</sequence>
<evidence type="ECO:0000256" key="2">
    <source>
        <dbReference type="ARBA" id="ARBA00022676"/>
    </source>
</evidence>
<dbReference type="Proteomes" id="UP000766595">
    <property type="component" value="Unassembled WGS sequence"/>
</dbReference>
<dbReference type="SUPFAM" id="SSF53448">
    <property type="entry name" value="Nucleotide-diphospho-sugar transferases"/>
    <property type="match status" value="1"/>
</dbReference>
<dbReference type="InterPro" id="IPR055259">
    <property type="entry name" value="YkvP/CgeB_Glyco_trans-like"/>
</dbReference>
<name>A0A947D7G3_9HYPH</name>
<dbReference type="PANTHER" id="PTHR43179">
    <property type="entry name" value="RHAMNOSYLTRANSFERASE WBBL"/>
    <property type="match status" value="1"/>
</dbReference>
<feature type="domain" description="Glycosyltransferase 2-like" evidence="4">
    <location>
        <begin position="626"/>
        <end position="739"/>
    </location>
</feature>
<accession>A0A947D7G3</accession>
<dbReference type="PANTHER" id="PTHR43179:SF12">
    <property type="entry name" value="GALACTOFURANOSYLTRANSFERASE GLFT2"/>
    <property type="match status" value="1"/>
</dbReference>
<feature type="domain" description="Spore protein YkvP/CgeB glycosyl transferase-like" evidence="5">
    <location>
        <begin position="1367"/>
        <end position="1506"/>
    </location>
</feature>
<evidence type="ECO:0000259" key="5">
    <source>
        <dbReference type="Pfam" id="PF13524"/>
    </source>
</evidence>
<dbReference type="CDD" id="cd04186">
    <property type="entry name" value="GT_2_like_c"/>
    <property type="match status" value="1"/>
</dbReference>
<evidence type="ECO:0000313" key="6">
    <source>
        <dbReference type="EMBL" id="MBT9292498.1"/>
    </source>
</evidence>
<dbReference type="InterPro" id="IPR001173">
    <property type="entry name" value="Glyco_trans_2-like"/>
</dbReference>
<dbReference type="GO" id="GO:0016757">
    <property type="term" value="F:glycosyltransferase activity"/>
    <property type="evidence" value="ECO:0007669"/>
    <property type="project" value="UniProtKB-KW"/>
</dbReference>
<evidence type="ECO:0000313" key="7">
    <source>
        <dbReference type="Proteomes" id="UP000766595"/>
    </source>
</evidence>
<dbReference type="SUPFAM" id="SSF53756">
    <property type="entry name" value="UDP-Glycosyltransferase/glycogen phosphorylase"/>
    <property type="match status" value="2"/>
</dbReference>
<keyword evidence="2 6" id="KW-0328">Glycosyltransferase</keyword>
<keyword evidence="3 6" id="KW-0808">Transferase</keyword>
<reference evidence="6 7" key="1">
    <citation type="submission" date="2021-06" db="EMBL/GenBank/DDBJ databases">
        <authorList>
            <person name="Grouzdev D.S."/>
            <person name="Koziaeva V."/>
        </authorList>
    </citation>
    <scope>NUCLEOTIDE SEQUENCE [LARGE SCALE GENOMIC DNA]</scope>
    <source>
        <strain evidence="6 7">22</strain>
    </source>
</reference>
<evidence type="ECO:0000256" key="1">
    <source>
        <dbReference type="ARBA" id="ARBA00006739"/>
    </source>
</evidence>
<organism evidence="6 7">
    <name type="scientific">Prosthecodimorpha staleyi</name>
    <dbReference type="NCBI Taxonomy" id="2840188"/>
    <lineage>
        <taxon>Bacteria</taxon>
        <taxon>Pseudomonadati</taxon>
        <taxon>Pseudomonadota</taxon>
        <taxon>Alphaproteobacteria</taxon>
        <taxon>Hyphomicrobiales</taxon>
        <taxon>Ancalomicrobiaceae</taxon>
        <taxon>Prosthecodimorpha</taxon>
    </lineage>
</organism>
<evidence type="ECO:0000256" key="3">
    <source>
        <dbReference type="ARBA" id="ARBA00022679"/>
    </source>
</evidence>
<dbReference type="InterPro" id="IPR029044">
    <property type="entry name" value="Nucleotide-diphossugar_trans"/>
</dbReference>
<comment type="similarity">
    <text evidence="1">Belongs to the glycosyltransferase 2 family.</text>
</comment>
<comment type="caution">
    <text evidence="6">The sequence shown here is derived from an EMBL/GenBank/DDBJ whole genome shotgun (WGS) entry which is preliminary data.</text>
</comment>
<evidence type="ECO:0000259" key="4">
    <source>
        <dbReference type="Pfam" id="PF00535"/>
    </source>
</evidence>
<dbReference type="EMBL" id="JAHHZF010000013">
    <property type="protein sequence ID" value="MBT9292498.1"/>
    <property type="molecule type" value="Genomic_DNA"/>
</dbReference>
<dbReference type="RefSeq" id="WP_261971003.1">
    <property type="nucleotide sequence ID" value="NZ_JAHHZF010000013.1"/>
</dbReference>